<dbReference type="GO" id="GO:0008168">
    <property type="term" value="F:methyltransferase activity"/>
    <property type="evidence" value="ECO:0007669"/>
    <property type="project" value="UniProtKB-KW"/>
</dbReference>
<dbReference type="EC" id="2.1.-.-" evidence="2"/>
<keyword evidence="3" id="KW-1185">Reference proteome</keyword>
<dbReference type="SUPFAM" id="SSF53335">
    <property type="entry name" value="S-adenosyl-L-methionine-dependent methyltransferases"/>
    <property type="match status" value="1"/>
</dbReference>
<name>A0ABW9G0U0_9NOCA</name>
<dbReference type="PANTHER" id="PTHR43591">
    <property type="entry name" value="METHYLTRANSFERASE"/>
    <property type="match status" value="1"/>
</dbReference>
<keyword evidence="2" id="KW-0489">Methyltransferase</keyword>
<dbReference type="GO" id="GO:0032259">
    <property type="term" value="P:methylation"/>
    <property type="evidence" value="ECO:0007669"/>
    <property type="project" value="UniProtKB-KW"/>
</dbReference>
<dbReference type="Gene3D" id="3.40.50.150">
    <property type="entry name" value="Vaccinia Virus protein VP39"/>
    <property type="match status" value="1"/>
</dbReference>
<evidence type="ECO:0000259" key="1">
    <source>
        <dbReference type="Pfam" id="PF08241"/>
    </source>
</evidence>
<comment type="caution">
    <text evidence="2">The sequence shown here is derived from an EMBL/GenBank/DDBJ whole genome shotgun (WGS) entry which is preliminary data.</text>
</comment>
<dbReference type="RefSeq" id="WP_348605218.1">
    <property type="nucleotide sequence ID" value="NZ_CP157276.1"/>
</dbReference>
<accession>A0ABW9G0U0</accession>
<protein>
    <submittedName>
        <fullName evidence="2">Class I SAM-dependent methyltransferase</fullName>
        <ecNumber evidence="2">2.1.-.-</ecNumber>
    </submittedName>
</protein>
<dbReference type="Proteomes" id="UP001629744">
    <property type="component" value="Unassembled WGS sequence"/>
</dbReference>
<keyword evidence="2" id="KW-0808">Transferase</keyword>
<dbReference type="InterPro" id="IPR013216">
    <property type="entry name" value="Methyltransf_11"/>
</dbReference>
<dbReference type="Pfam" id="PF08241">
    <property type="entry name" value="Methyltransf_11"/>
    <property type="match status" value="1"/>
</dbReference>
<feature type="domain" description="Methyltransferase type 11" evidence="1">
    <location>
        <begin position="54"/>
        <end position="144"/>
    </location>
</feature>
<gene>
    <name evidence="2" type="ORF">ABEU19_004767</name>
</gene>
<sequence length="266" mass="29391">MVQTRTSNGRYGDELFGHERSDERDRLNALTHTYDEITFARLDSLPIRSDSRCLDIGAGTGTVAVSLADRASSGRVIALDRSTAFLDPNTRENLEVMEADITTAEFPPGSFDVIHARFVLMHMPEREEVIRRVVSWLAPGGWLLLSEGIDPLSSTSPNNLYSRLFAGVWDAMHRSMGTDVNCARNYPAMLAEHGFVHIGTDVHVPHVRGGSPMAEFYRVGGSQMRESIIAAGHLDNNEFDAGMALFDDPTFIDFAMGMISVWGQRG</sequence>
<reference evidence="2 3" key="1">
    <citation type="submission" date="2023-11" db="EMBL/GenBank/DDBJ databases">
        <authorList>
            <person name="Val-Calvo J."/>
            <person name="Scortti M."/>
            <person name="Vazquez-Boland J."/>
        </authorList>
    </citation>
    <scope>NUCLEOTIDE SEQUENCE [LARGE SCALE GENOMIC DNA]</scope>
    <source>
        <strain evidence="2 3">DSM 46662</strain>
    </source>
</reference>
<dbReference type="InterPro" id="IPR029063">
    <property type="entry name" value="SAM-dependent_MTases_sf"/>
</dbReference>
<evidence type="ECO:0000313" key="2">
    <source>
        <dbReference type="EMBL" id="MFM1731208.1"/>
    </source>
</evidence>
<dbReference type="PANTHER" id="PTHR43591:SF24">
    <property type="entry name" value="2-METHOXY-6-POLYPRENYL-1,4-BENZOQUINOL METHYLASE, MITOCHONDRIAL"/>
    <property type="match status" value="1"/>
</dbReference>
<dbReference type="EMBL" id="JBDLNU010000007">
    <property type="protein sequence ID" value="MFM1731208.1"/>
    <property type="molecule type" value="Genomic_DNA"/>
</dbReference>
<evidence type="ECO:0000313" key="3">
    <source>
        <dbReference type="Proteomes" id="UP001629744"/>
    </source>
</evidence>
<dbReference type="CDD" id="cd02440">
    <property type="entry name" value="AdoMet_MTases"/>
    <property type="match status" value="1"/>
</dbReference>
<organism evidence="2 3">
    <name type="scientific">Prescottella soli</name>
    <dbReference type="NCBI Taxonomy" id="1543852"/>
    <lineage>
        <taxon>Bacteria</taxon>
        <taxon>Bacillati</taxon>
        <taxon>Actinomycetota</taxon>
        <taxon>Actinomycetes</taxon>
        <taxon>Mycobacteriales</taxon>
        <taxon>Nocardiaceae</taxon>
        <taxon>Prescottella</taxon>
    </lineage>
</organism>
<proteinExistence type="predicted"/>